<keyword evidence="2" id="KW-1185">Reference proteome</keyword>
<dbReference type="AlphaFoldDB" id="A0A9J7IPP6"/>
<sequence length="235" mass="27581">MPEEAKLESILFNYETTYKGSYTDGSVEKSMRDRMPDNKGEKIFKKPRKRPPFVPLKDLESLTPWKDHNVPFTLYHKPKEILQTNPRNMQERFDRFVDEERATVQKTRPKVLMTPAYHLDSIPEPDREVVINSMYKSETAYSLEDAVKRMKADNKSVKSPLPGVYSKCNPVKNELQPLLPPYVSPEWRRDSVFWDNKQLRTHADATKHFWLSQEPPNCLACNATALHRRLNKKYV</sequence>
<feature type="compositionally biased region" description="Basic and acidic residues" evidence="1">
    <location>
        <begin position="26"/>
        <end position="42"/>
    </location>
</feature>
<name>A0A9J7IPP6_SPOLT</name>
<gene>
    <name evidence="3" type="primary">LOC111352349</name>
</gene>
<dbReference type="RefSeq" id="XP_022820590.1">
    <property type="nucleotide sequence ID" value="XM_022964822.1"/>
</dbReference>
<dbReference type="GeneID" id="111352349"/>
<accession>A0A9J7IPP6</accession>
<feature type="region of interest" description="Disordered" evidence="1">
    <location>
        <begin position="23"/>
        <end position="42"/>
    </location>
</feature>
<dbReference type="Proteomes" id="UP000301870">
    <property type="component" value="Chromosome 15"/>
</dbReference>
<dbReference type="KEGG" id="sliu:111352349"/>
<organism evidence="2 3">
    <name type="scientific">Spodoptera litura</name>
    <name type="common">Asian cotton leafworm</name>
    <dbReference type="NCBI Taxonomy" id="69820"/>
    <lineage>
        <taxon>Eukaryota</taxon>
        <taxon>Metazoa</taxon>
        <taxon>Ecdysozoa</taxon>
        <taxon>Arthropoda</taxon>
        <taxon>Hexapoda</taxon>
        <taxon>Insecta</taxon>
        <taxon>Pterygota</taxon>
        <taxon>Neoptera</taxon>
        <taxon>Endopterygota</taxon>
        <taxon>Lepidoptera</taxon>
        <taxon>Glossata</taxon>
        <taxon>Ditrysia</taxon>
        <taxon>Noctuoidea</taxon>
        <taxon>Noctuidae</taxon>
        <taxon>Amphipyrinae</taxon>
        <taxon>Spodoptera</taxon>
    </lineage>
</organism>
<evidence type="ECO:0000313" key="3">
    <source>
        <dbReference type="RefSeq" id="XP_022820590.1"/>
    </source>
</evidence>
<evidence type="ECO:0000313" key="2">
    <source>
        <dbReference type="Proteomes" id="UP000301870"/>
    </source>
</evidence>
<dbReference type="OrthoDB" id="6572538at2759"/>
<proteinExistence type="predicted"/>
<evidence type="ECO:0000256" key="1">
    <source>
        <dbReference type="SAM" id="MobiDB-lite"/>
    </source>
</evidence>
<reference evidence="3" key="1">
    <citation type="submission" date="2025-08" db="UniProtKB">
        <authorList>
            <consortium name="RefSeq"/>
        </authorList>
    </citation>
    <scope>IDENTIFICATION</scope>
    <source>
        <strain evidence="3">Ishihara</strain>
        <tissue evidence="3">Whole body</tissue>
    </source>
</reference>
<protein>
    <submittedName>
        <fullName evidence="3">Uncharacterized protein LOC111352349</fullName>
    </submittedName>
</protein>